<evidence type="ECO:0000313" key="3">
    <source>
        <dbReference type="Proteomes" id="UP000664620"/>
    </source>
</evidence>
<reference evidence="2" key="1">
    <citation type="submission" date="2021-03" db="EMBL/GenBank/DDBJ databases">
        <title>Molecular epidemiology and mechanisms of colistin and carbapenem resistance in Enterobacteriaceae from clinical isolates, the environment and porcine samples in Pretoria, South Africa.</title>
        <authorList>
            <person name="Bogoshi D."/>
            <person name="Mbelle N.M."/>
            <person name="Naidoo V."/>
            <person name="Osei Sekyere J."/>
        </authorList>
    </citation>
    <scope>NUCLEOTIDE SEQUENCE</scope>
    <source>
        <strain evidence="2">C034</strain>
    </source>
</reference>
<dbReference type="GO" id="GO:0005886">
    <property type="term" value="C:plasma membrane"/>
    <property type="evidence" value="ECO:0007669"/>
    <property type="project" value="TreeGrafter"/>
</dbReference>
<dbReference type="Gene3D" id="1.20.1640.10">
    <property type="entry name" value="Multidrug efflux transporter AcrB transmembrane domain"/>
    <property type="match status" value="1"/>
</dbReference>
<name>A0A939SQA6_KLEPN</name>
<evidence type="ECO:0000313" key="2">
    <source>
        <dbReference type="EMBL" id="MBO2029467.1"/>
    </source>
</evidence>
<comment type="caution">
    <text evidence="2">The sequence shown here is derived from an EMBL/GenBank/DDBJ whole genome shotgun (WGS) entry which is preliminary data.</text>
</comment>
<dbReference type="Pfam" id="PF00873">
    <property type="entry name" value="ACR_tran"/>
    <property type="match status" value="1"/>
</dbReference>
<dbReference type="AlphaFoldDB" id="A0A939SQA6"/>
<dbReference type="InterPro" id="IPR001036">
    <property type="entry name" value="Acrflvin-R"/>
</dbReference>
<feature type="transmembrane region" description="Helical" evidence="1">
    <location>
        <begin position="57"/>
        <end position="75"/>
    </location>
</feature>
<evidence type="ECO:0000256" key="1">
    <source>
        <dbReference type="SAM" id="Phobius"/>
    </source>
</evidence>
<proteinExistence type="predicted"/>
<accession>A0A939SQA6</accession>
<dbReference type="GO" id="GO:0042910">
    <property type="term" value="F:xenobiotic transmembrane transporter activity"/>
    <property type="evidence" value="ECO:0007669"/>
    <property type="project" value="TreeGrafter"/>
</dbReference>
<sequence length="76" mass="8031">MDDAIVVIENISRYIEKGEKPLAAAEGRGEIGFTIISHLLLIAVLIRCCLWAISSAACSEFAVTLAVAILISAVVS</sequence>
<dbReference type="PANTHER" id="PTHR32063:SF21">
    <property type="entry name" value="MULTIDRUG RESISTANCE PROTEIN MDTB"/>
    <property type="match status" value="1"/>
</dbReference>
<keyword evidence="1" id="KW-1133">Transmembrane helix</keyword>
<organism evidence="2 3">
    <name type="scientific">Klebsiella pneumoniae</name>
    <dbReference type="NCBI Taxonomy" id="573"/>
    <lineage>
        <taxon>Bacteria</taxon>
        <taxon>Pseudomonadati</taxon>
        <taxon>Pseudomonadota</taxon>
        <taxon>Gammaproteobacteria</taxon>
        <taxon>Enterobacterales</taxon>
        <taxon>Enterobacteriaceae</taxon>
        <taxon>Klebsiella/Raoultella group</taxon>
        <taxon>Klebsiella</taxon>
        <taxon>Klebsiella pneumoniae complex</taxon>
    </lineage>
</organism>
<dbReference type="Proteomes" id="UP000664620">
    <property type="component" value="Unassembled WGS sequence"/>
</dbReference>
<protein>
    <submittedName>
        <fullName evidence="2">Efflux RND transporter permease subunit</fullName>
    </submittedName>
</protein>
<keyword evidence="1" id="KW-0472">Membrane</keyword>
<dbReference type="PANTHER" id="PTHR32063">
    <property type="match status" value="1"/>
</dbReference>
<feature type="transmembrane region" description="Helical" evidence="1">
    <location>
        <begin position="31"/>
        <end position="50"/>
    </location>
</feature>
<dbReference type="SUPFAM" id="SSF82866">
    <property type="entry name" value="Multidrug efflux transporter AcrB transmembrane domain"/>
    <property type="match status" value="1"/>
</dbReference>
<gene>
    <name evidence="2" type="ORF">J4734_19895</name>
</gene>
<keyword evidence="1" id="KW-0812">Transmembrane</keyword>
<dbReference type="EMBL" id="JAGETO010000088">
    <property type="protein sequence ID" value="MBO2029467.1"/>
    <property type="molecule type" value="Genomic_DNA"/>
</dbReference>